<dbReference type="InterPro" id="IPR019425">
    <property type="entry name" value="7TM_GPCR_serpentine_rcpt_Srt"/>
</dbReference>
<protein>
    <submittedName>
        <fullName evidence="3">Serpentine Receptor, class T</fullName>
    </submittedName>
</protein>
<dbReference type="Proteomes" id="UP000095282">
    <property type="component" value="Unplaced"/>
</dbReference>
<dbReference type="WBParaSite" id="Csp11.Scaffold629.g13148.t2">
    <property type="protein sequence ID" value="Csp11.Scaffold629.g13148.t2"/>
    <property type="gene ID" value="Csp11.Scaffold629.g13148"/>
</dbReference>
<reference evidence="3" key="1">
    <citation type="submission" date="2016-11" db="UniProtKB">
        <authorList>
            <consortium name="WormBaseParasite"/>
        </authorList>
    </citation>
    <scope>IDENTIFICATION</scope>
</reference>
<feature type="transmembrane region" description="Helical" evidence="1">
    <location>
        <begin position="60"/>
        <end position="81"/>
    </location>
</feature>
<feature type="transmembrane region" description="Helical" evidence="1">
    <location>
        <begin position="220"/>
        <end position="240"/>
    </location>
</feature>
<evidence type="ECO:0000313" key="3">
    <source>
        <dbReference type="WBParaSite" id="Csp11.Scaffold629.g13148.t2"/>
    </source>
</evidence>
<feature type="transmembrane region" description="Helical" evidence="1">
    <location>
        <begin position="132"/>
        <end position="154"/>
    </location>
</feature>
<feature type="transmembrane region" description="Helical" evidence="1">
    <location>
        <begin position="101"/>
        <end position="120"/>
    </location>
</feature>
<keyword evidence="1" id="KW-0812">Transmembrane</keyword>
<accession>A0A1I7TYT2</accession>
<dbReference type="AlphaFoldDB" id="A0A1I7TYT2"/>
<dbReference type="PANTHER" id="PTHR23021:SF33">
    <property type="entry name" value="SERPENTINE RECEPTOR, CLASS T"/>
    <property type="match status" value="1"/>
</dbReference>
<keyword evidence="2" id="KW-1185">Reference proteome</keyword>
<keyword evidence="1" id="KW-1133">Transmembrane helix</keyword>
<sequence>MNSSNSSSLFHLNPDIEMRFFGFTYCIVAMFLPPLFFIVIKAVNQLDRESPNMAYELMNIINCSQLTQSITHFLTGPGLIFPNIVKRYGFIVNVIGCTMNTFWIADFPMITLLAVGRILIFTNRIKAQKFPIYMKIFIFLSWSWITFVLIYGSITQNLIFVSPGWDYDFTVPYAEMFSDLEKSLSLTCLAISYVSYILMAILIYKRKSIMICASSRKNEIAILLQSTFVTTYITAMIFAWHQALFSVVSFFDVENKRNQAILNCCLIFHCYVNPSMTLICNKRVELNLAILDESFYFREQMNSRTRTRTMNIVLVLLTSCSRPMKVIRNS</sequence>
<dbReference type="PANTHER" id="PTHR23021">
    <property type="entry name" value="SERPENTINE RECEPTOR, CLASS T"/>
    <property type="match status" value="1"/>
</dbReference>
<feature type="transmembrane region" description="Helical" evidence="1">
    <location>
        <begin position="184"/>
        <end position="204"/>
    </location>
</feature>
<organism evidence="2 3">
    <name type="scientific">Caenorhabditis tropicalis</name>
    <dbReference type="NCBI Taxonomy" id="1561998"/>
    <lineage>
        <taxon>Eukaryota</taxon>
        <taxon>Metazoa</taxon>
        <taxon>Ecdysozoa</taxon>
        <taxon>Nematoda</taxon>
        <taxon>Chromadorea</taxon>
        <taxon>Rhabditida</taxon>
        <taxon>Rhabditina</taxon>
        <taxon>Rhabditomorpha</taxon>
        <taxon>Rhabditoidea</taxon>
        <taxon>Rhabditidae</taxon>
        <taxon>Peloderinae</taxon>
        <taxon>Caenorhabditis</taxon>
    </lineage>
</organism>
<evidence type="ECO:0000313" key="2">
    <source>
        <dbReference type="Proteomes" id="UP000095282"/>
    </source>
</evidence>
<keyword evidence="1" id="KW-0472">Membrane</keyword>
<name>A0A1I7TYT2_9PELO</name>
<feature type="transmembrane region" description="Helical" evidence="1">
    <location>
        <begin position="20"/>
        <end position="40"/>
    </location>
</feature>
<proteinExistence type="predicted"/>
<evidence type="ECO:0000256" key="1">
    <source>
        <dbReference type="SAM" id="Phobius"/>
    </source>
</evidence>